<evidence type="ECO:0000256" key="2">
    <source>
        <dbReference type="SAM" id="SignalP"/>
    </source>
</evidence>
<dbReference type="EMBL" id="LT853692">
    <property type="protein sequence ID" value="SMQ45295.1"/>
    <property type="molecule type" value="Genomic_DNA"/>
</dbReference>
<dbReference type="Proteomes" id="UP000215127">
    <property type="component" value="Chromosome 1"/>
</dbReference>
<evidence type="ECO:0000313" key="4">
    <source>
        <dbReference type="Proteomes" id="UP000215127"/>
    </source>
</evidence>
<evidence type="ECO:0008006" key="5">
    <source>
        <dbReference type="Google" id="ProtNLM"/>
    </source>
</evidence>
<feature type="region of interest" description="Disordered" evidence="1">
    <location>
        <begin position="180"/>
        <end position="208"/>
    </location>
</feature>
<name>A0A1X7RD31_ZYMT9</name>
<dbReference type="STRING" id="1276538.A0A1X7RD31"/>
<keyword evidence="4" id="KW-1185">Reference proteome</keyword>
<accession>A0A1X7RD31</accession>
<sequence length="434" mass="44139">MVSLKAAVFVFTLSLGIGSHATSIASWSNHTAVQITKTLPYAPASGSVVLQEPFSVQISSISSTTSTATLLSSVGSTTVGDATVTDFPASMANSETLSSGTSSLPASNSSNTQEMVSSSMSGFTAISSESVLSTSISNVSALQQASDSFWGAMVPTSSFSSISILISSDVSLLLTASSSSMSVPAPTSDTVSSTASTGSDASSSSGTAIDFTTQQTDSSISEQATTYANSSSAVVSSTTSLAEVWTTVPLVIPVPSSAFSNAATTSSSNPVLQATSQMPTSVDAVAPSSVASTITMTTFVTTRTVGYQETSFVTITVSTPPATAVLTKREVCTAPGGLLYDCGPIPPKAEPIEWWADKEAVAEILDFLEHLWAHMPPPAQQVAVVPAKRDVCTTNGLLFDCGTPTKPTPTPDAAAAAAAAIMSILQNLPPPPPN</sequence>
<dbReference type="AlphaFoldDB" id="A0A1X7RD31"/>
<gene>
    <name evidence="3" type="ORF">ZT3D7_G439</name>
</gene>
<feature type="signal peptide" evidence="2">
    <location>
        <begin position="1"/>
        <end position="21"/>
    </location>
</feature>
<organism evidence="3 4">
    <name type="scientific">Zymoseptoria tritici (strain ST99CH_3D7)</name>
    <dbReference type="NCBI Taxonomy" id="1276538"/>
    <lineage>
        <taxon>Eukaryota</taxon>
        <taxon>Fungi</taxon>
        <taxon>Dikarya</taxon>
        <taxon>Ascomycota</taxon>
        <taxon>Pezizomycotina</taxon>
        <taxon>Dothideomycetes</taxon>
        <taxon>Dothideomycetidae</taxon>
        <taxon>Mycosphaerellales</taxon>
        <taxon>Mycosphaerellaceae</taxon>
        <taxon>Zymoseptoria</taxon>
    </lineage>
</organism>
<feature type="chain" id="PRO_5012507861" description="Ig-like domain-containing protein" evidence="2">
    <location>
        <begin position="22"/>
        <end position="434"/>
    </location>
</feature>
<proteinExistence type="predicted"/>
<keyword evidence="2" id="KW-0732">Signal</keyword>
<evidence type="ECO:0000256" key="1">
    <source>
        <dbReference type="SAM" id="MobiDB-lite"/>
    </source>
</evidence>
<reference evidence="3 4" key="1">
    <citation type="submission" date="2016-06" db="EMBL/GenBank/DDBJ databases">
        <authorList>
            <person name="Kjaerup R.B."/>
            <person name="Dalgaard T.S."/>
            <person name="Juul-Madsen H.R."/>
        </authorList>
    </citation>
    <scope>NUCLEOTIDE SEQUENCE [LARGE SCALE GENOMIC DNA]</scope>
</reference>
<evidence type="ECO:0000313" key="3">
    <source>
        <dbReference type="EMBL" id="SMQ45295.1"/>
    </source>
</evidence>
<protein>
    <recommendedName>
        <fullName evidence="5">Ig-like domain-containing protein</fullName>
    </recommendedName>
</protein>